<dbReference type="CDD" id="cd00093">
    <property type="entry name" value="HTH_XRE"/>
    <property type="match status" value="1"/>
</dbReference>
<dbReference type="InterPro" id="IPR010982">
    <property type="entry name" value="Lambda_DNA-bd_dom_sf"/>
</dbReference>
<accession>A0A553E6U3</accession>
<organism evidence="3 4">
    <name type="scientific">Flavobacterium restrictum</name>
    <dbReference type="NCBI Taxonomy" id="2594428"/>
    <lineage>
        <taxon>Bacteria</taxon>
        <taxon>Pseudomonadati</taxon>
        <taxon>Bacteroidota</taxon>
        <taxon>Flavobacteriia</taxon>
        <taxon>Flavobacteriales</taxon>
        <taxon>Flavobacteriaceae</taxon>
        <taxon>Flavobacterium</taxon>
    </lineage>
</organism>
<gene>
    <name evidence="3" type="ORF">FNW21_05535</name>
</gene>
<dbReference type="SUPFAM" id="SSF47413">
    <property type="entry name" value="lambda repressor-like DNA-binding domains"/>
    <property type="match status" value="1"/>
</dbReference>
<dbReference type="PROSITE" id="PS50943">
    <property type="entry name" value="HTH_CROC1"/>
    <property type="match status" value="1"/>
</dbReference>
<evidence type="ECO:0000313" key="4">
    <source>
        <dbReference type="Proteomes" id="UP000316371"/>
    </source>
</evidence>
<protein>
    <submittedName>
        <fullName evidence="3">Helix-turn-helix domain-containing protein</fullName>
    </submittedName>
</protein>
<dbReference type="RefSeq" id="WP_144255748.1">
    <property type="nucleotide sequence ID" value="NZ_VJZT01000004.1"/>
</dbReference>
<evidence type="ECO:0000256" key="1">
    <source>
        <dbReference type="SAM" id="Coils"/>
    </source>
</evidence>
<dbReference type="Proteomes" id="UP000316371">
    <property type="component" value="Unassembled WGS sequence"/>
</dbReference>
<dbReference type="Gene3D" id="1.10.260.40">
    <property type="entry name" value="lambda repressor-like DNA-binding domains"/>
    <property type="match status" value="1"/>
</dbReference>
<dbReference type="Pfam" id="PF01381">
    <property type="entry name" value="HTH_3"/>
    <property type="match status" value="1"/>
</dbReference>
<reference evidence="3 4" key="1">
    <citation type="submission" date="2019-07" db="EMBL/GenBank/DDBJ databases">
        <title>Novel species of Flavobacterium.</title>
        <authorList>
            <person name="Liu Q."/>
            <person name="Xin Y.-H."/>
        </authorList>
    </citation>
    <scope>NUCLEOTIDE SEQUENCE [LARGE SCALE GENOMIC DNA]</scope>
    <source>
        <strain evidence="3 4">LB1R34</strain>
    </source>
</reference>
<sequence length="119" mass="13711">MIDRRKKHLIDTPSHYPHCGQLIQFYMKEHKITQTYLAKQLDVSPNTVRGYLTNPSIQLGILCKISQALHYNFVAIVGQQIGVSYTTPETAALQKLLEQKEALLKELEIKIGVYREIRM</sequence>
<keyword evidence="1" id="KW-0175">Coiled coil</keyword>
<dbReference type="InterPro" id="IPR001387">
    <property type="entry name" value="Cro/C1-type_HTH"/>
</dbReference>
<dbReference type="GO" id="GO:0003677">
    <property type="term" value="F:DNA binding"/>
    <property type="evidence" value="ECO:0007669"/>
    <property type="project" value="InterPro"/>
</dbReference>
<feature type="coiled-coil region" evidence="1">
    <location>
        <begin position="90"/>
        <end position="117"/>
    </location>
</feature>
<evidence type="ECO:0000259" key="2">
    <source>
        <dbReference type="PROSITE" id="PS50943"/>
    </source>
</evidence>
<name>A0A553E6U3_9FLAO</name>
<dbReference type="OrthoDB" id="1363267at2"/>
<comment type="caution">
    <text evidence="3">The sequence shown here is derived from an EMBL/GenBank/DDBJ whole genome shotgun (WGS) entry which is preliminary data.</text>
</comment>
<evidence type="ECO:0000313" key="3">
    <source>
        <dbReference type="EMBL" id="TRX40764.1"/>
    </source>
</evidence>
<proteinExistence type="predicted"/>
<dbReference type="AlphaFoldDB" id="A0A553E6U3"/>
<feature type="domain" description="HTH cro/C1-type" evidence="2">
    <location>
        <begin position="23"/>
        <end position="76"/>
    </location>
</feature>
<dbReference type="SMART" id="SM00530">
    <property type="entry name" value="HTH_XRE"/>
    <property type="match status" value="1"/>
</dbReference>
<dbReference type="EMBL" id="VJZT01000004">
    <property type="protein sequence ID" value="TRX40764.1"/>
    <property type="molecule type" value="Genomic_DNA"/>
</dbReference>
<keyword evidence="4" id="KW-1185">Reference proteome</keyword>